<dbReference type="Proteomes" id="UP001058974">
    <property type="component" value="Chromosome 2"/>
</dbReference>
<dbReference type="AlphaFoldDB" id="A0A9D5BAT5"/>
<dbReference type="InterPro" id="IPR011990">
    <property type="entry name" value="TPR-like_helical_dom_sf"/>
</dbReference>
<keyword evidence="4" id="KW-1185">Reference proteome</keyword>
<evidence type="ECO:0000313" key="3">
    <source>
        <dbReference type="EMBL" id="KAI5436056.1"/>
    </source>
</evidence>
<proteinExistence type="predicted"/>
<dbReference type="EMBL" id="JAMSHJ010000002">
    <property type="protein sequence ID" value="KAI5436056.1"/>
    <property type="molecule type" value="Genomic_DNA"/>
</dbReference>
<gene>
    <name evidence="3" type="ORF">KIW84_022483</name>
</gene>
<dbReference type="GO" id="GO:0003723">
    <property type="term" value="F:RNA binding"/>
    <property type="evidence" value="ECO:0007669"/>
    <property type="project" value="InterPro"/>
</dbReference>
<dbReference type="NCBIfam" id="TIGR00756">
    <property type="entry name" value="PPR"/>
    <property type="match status" value="1"/>
</dbReference>
<keyword evidence="1" id="KW-0677">Repeat</keyword>
<protein>
    <recommendedName>
        <fullName evidence="5">Pentatricopeptide repeat-containing protein</fullName>
    </recommendedName>
</protein>
<sequence length="119" mass="14339">MGGFVRRKKIRDARRLFDKMPFRMQFTWNTMILGYAQVRGLSRARRLFDESPIRDVYTWITMVSGYMQNRMLDEARIFFDDMPQKNEVSYKAAKKGEERKTIQPSCRCLPEDTRNRWSL</sequence>
<dbReference type="Gene3D" id="1.25.40.10">
    <property type="entry name" value="Tetratricopeptide repeat domain"/>
    <property type="match status" value="1"/>
</dbReference>
<evidence type="ECO:0000256" key="2">
    <source>
        <dbReference type="PROSITE-ProRule" id="PRU00708"/>
    </source>
</evidence>
<evidence type="ECO:0000256" key="1">
    <source>
        <dbReference type="ARBA" id="ARBA00022737"/>
    </source>
</evidence>
<name>A0A9D5BAT5_PEA</name>
<dbReference type="Gramene" id="Psat02G0248300-T1">
    <property type="protein sequence ID" value="KAI5436056.1"/>
    <property type="gene ID" value="KIW84_022483"/>
</dbReference>
<reference evidence="3 4" key="1">
    <citation type="journal article" date="2022" name="Nat. Genet.">
        <title>Improved pea reference genome and pan-genome highlight genomic features and evolutionary characteristics.</title>
        <authorList>
            <person name="Yang T."/>
            <person name="Liu R."/>
            <person name="Luo Y."/>
            <person name="Hu S."/>
            <person name="Wang D."/>
            <person name="Wang C."/>
            <person name="Pandey M.K."/>
            <person name="Ge S."/>
            <person name="Xu Q."/>
            <person name="Li N."/>
            <person name="Li G."/>
            <person name="Huang Y."/>
            <person name="Saxena R.K."/>
            <person name="Ji Y."/>
            <person name="Li M."/>
            <person name="Yan X."/>
            <person name="He Y."/>
            <person name="Liu Y."/>
            <person name="Wang X."/>
            <person name="Xiang C."/>
            <person name="Varshney R.K."/>
            <person name="Ding H."/>
            <person name="Gao S."/>
            <person name="Zong X."/>
        </authorList>
    </citation>
    <scope>NUCLEOTIDE SEQUENCE [LARGE SCALE GENOMIC DNA]</scope>
    <source>
        <strain evidence="3 4">cv. Zhongwan 6</strain>
    </source>
</reference>
<organism evidence="3 4">
    <name type="scientific">Pisum sativum</name>
    <name type="common">Garden pea</name>
    <name type="synonym">Lathyrus oleraceus</name>
    <dbReference type="NCBI Taxonomy" id="3888"/>
    <lineage>
        <taxon>Eukaryota</taxon>
        <taxon>Viridiplantae</taxon>
        <taxon>Streptophyta</taxon>
        <taxon>Embryophyta</taxon>
        <taxon>Tracheophyta</taxon>
        <taxon>Spermatophyta</taxon>
        <taxon>Magnoliopsida</taxon>
        <taxon>eudicotyledons</taxon>
        <taxon>Gunneridae</taxon>
        <taxon>Pentapetalae</taxon>
        <taxon>rosids</taxon>
        <taxon>fabids</taxon>
        <taxon>Fabales</taxon>
        <taxon>Fabaceae</taxon>
        <taxon>Papilionoideae</taxon>
        <taxon>50 kb inversion clade</taxon>
        <taxon>NPAAA clade</taxon>
        <taxon>Hologalegina</taxon>
        <taxon>IRL clade</taxon>
        <taxon>Fabeae</taxon>
        <taxon>Lathyrus</taxon>
    </lineage>
</organism>
<evidence type="ECO:0008006" key="5">
    <source>
        <dbReference type="Google" id="ProtNLM"/>
    </source>
</evidence>
<dbReference type="Pfam" id="PF01535">
    <property type="entry name" value="PPR"/>
    <property type="match status" value="3"/>
</dbReference>
<comment type="caution">
    <text evidence="3">The sequence shown here is derived from an EMBL/GenBank/DDBJ whole genome shotgun (WGS) entry which is preliminary data.</text>
</comment>
<dbReference type="GO" id="GO:0009451">
    <property type="term" value="P:RNA modification"/>
    <property type="evidence" value="ECO:0007669"/>
    <property type="project" value="InterPro"/>
</dbReference>
<accession>A0A9D5BAT5</accession>
<dbReference type="PROSITE" id="PS51375">
    <property type="entry name" value="PPR"/>
    <property type="match status" value="1"/>
</dbReference>
<feature type="repeat" description="PPR" evidence="2">
    <location>
        <begin position="55"/>
        <end position="89"/>
    </location>
</feature>
<dbReference type="InterPro" id="IPR002885">
    <property type="entry name" value="PPR_rpt"/>
</dbReference>
<dbReference type="PANTHER" id="PTHR47926">
    <property type="entry name" value="PENTATRICOPEPTIDE REPEAT-CONTAINING PROTEIN"/>
    <property type="match status" value="1"/>
</dbReference>
<dbReference type="InterPro" id="IPR046960">
    <property type="entry name" value="PPR_At4g14850-like_plant"/>
</dbReference>
<evidence type="ECO:0000313" key="4">
    <source>
        <dbReference type="Proteomes" id="UP001058974"/>
    </source>
</evidence>